<accession>A0A7Y9I807</accession>
<evidence type="ECO:0000313" key="2">
    <source>
        <dbReference type="EMBL" id="NYE71676.1"/>
    </source>
</evidence>
<comment type="caution">
    <text evidence="2">The sequence shown here is derived from an EMBL/GenBank/DDBJ whole genome shotgun (WGS) entry which is preliminary data.</text>
</comment>
<reference evidence="2 3" key="1">
    <citation type="submission" date="2020-07" db="EMBL/GenBank/DDBJ databases">
        <title>Sequencing the genomes of 1000 actinobacteria strains.</title>
        <authorList>
            <person name="Klenk H.-P."/>
        </authorList>
    </citation>
    <scope>NUCLEOTIDE SEQUENCE [LARGE SCALE GENOMIC DNA]</scope>
    <source>
        <strain evidence="2 3">DSM 22083</strain>
    </source>
</reference>
<protein>
    <submittedName>
        <fullName evidence="2">Uncharacterized protein</fullName>
    </submittedName>
</protein>
<dbReference type="EMBL" id="JACCBU010000001">
    <property type="protein sequence ID" value="NYE71676.1"/>
    <property type="molecule type" value="Genomic_DNA"/>
</dbReference>
<dbReference type="AlphaFoldDB" id="A0A7Y9I807"/>
<dbReference type="Proteomes" id="UP000569914">
    <property type="component" value="Unassembled WGS sequence"/>
</dbReference>
<evidence type="ECO:0000256" key="1">
    <source>
        <dbReference type="SAM" id="Phobius"/>
    </source>
</evidence>
<evidence type="ECO:0000313" key="3">
    <source>
        <dbReference type="Proteomes" id="UP000569914"/>
    </source>
</evidence>
<feature type="transmembrane region" description="Helical" evidence="1">
    <location>
        <begin position="12"/>
        <end position="32"/>
    </location>
</feature>
<keyword evidence="3" id="KW-1185">Reference proteome</keyword>
<gene>
    <name evidence="2" type="ORF">BKA15_003005</name>
</gene>
<dbReference type="RefSeq" id="WP_179751992.1">
    <property type="nucleotide sequence ID" value="NZ_JACCBU010000001.1"/>
</dbReference>
<sequence length="225" mass="24246">MQPSSPWARRLVILITVPAVTIAAVFAGLYLYQQQQATRTVNPAGPPSSSPSDTAKIKQAISDCRREVALAESVLSAADDGVRNWRQRVQAQTDLSLGRITEKEARDVWNRTGNAGPSDIAKYQTAKAAYRADNGACAAVKGATEAELEQLSICRARVGKVGPALTAADLTLKDWEIHLGSTPASVSPSQDPDGIWRDAWRKAPTNLNKYSDAMDTLAKTKSCPR</sequence>
<keyword evidence="1" id="KW-0812">Transmembrane</keyword>
<name>A0A7Y9I807_9ACTN</name>
<organism evidence="2 3">
    <name type="scientific">Microlunatus parietis</name>
    <dbReference type="NCBI Taxonomy" id="682979"/>
    <lineage>
        <taxon>Bacteria</taxon>
        <taxon>Bacillati</taxon>
        <taxon>Actinomycetota</taxon>
        <taxon>Actinomycetes</taxon>
        <taxon>Propionibacteriales</taxon>
        <taxon>Propionibacteriaceae</taxon>
        <taxon>Microlunatus</taxon>
    </lineage>
</organism>
<keyword evidence="1" id="KW-1133">Transmembrane helix</keyword>
<keyword evidence="1" id="KW-0472">Membrane</keyword>
<proteinExistence type="predicted"/>